<dbReference type="GO" id="GO:0046872">
    <property type="term" value="F:metal ion binding"/>
    <property type="evidence" value="ECO:0007669"/>
    <property type="project" value="UniProtKB-KW"/>
</dbReference>
<dbReference type="InterPro" id="IPR034466">
    <property type="entry name" value="Methyltransferase_Class_B"/>
</dbReference>
<evidence type="ECO:0000259" key="6">
    <source>
        <dbReference type="PROSITE" id="PS51918"/>
    </source>
</evidence>
<dbReference type="KEGG" id="dma:DMR_p1_00150"/>
<dbReference type="SFLD" id="SFLDG01123">
    <property type="entry name" value="methyltransferase_(Class_B)"/>
    <property type="match status" value="1"/>
</dbReference>
<evidence type="ECO:0000256" key="5">
    <source>
        <dbReference type="ARBA" id="ARBA00023014"/>
    </source>
</evidence>
<feature type="domain" description="Radical SAM core" evidence="6">
    <location>
        <begin position="168"/>
        <end position="399"/>
    </location>
</feature>
<keyword evidence="4" id="KW-0408">Iron</keyword>
<dbReference type="InterPro" id="IPR007197">
    <property type="entry name" value="rSAM"/>
</dbReference>
<evidence type="ECO:0000256" key="2">
    <source>
        <dbReference type="ARBA" id="ARBA00022691"/>
    </source>
</evidence>
<dbReference type="AlphaFoldDB" id="C4XUI0"/>
<keyword evidence="2" id="KW-0949">S-adenosyl-L-methionine</keyword>
<dbReference type="HOGENOM" id="CLU_021572_4_6_7"/>
<dbReference type="InterPro" id="IPR006638">
    <property type="entry name" value="Elp3/MiaA/NifB-like_rSAM"/>
</dbReference>
<geneLocation type="plasmid" evidence="7 8">
    <name>pDMC1</name>
</geneLocation>
<dbReference type="GO" id="GO:0051539">
    <property type="term" value="F:4 iron, 4 sulfur cluster binding"/>
    <property type="evidence" value="ECO:0007669"/>
    <property type="project" value="UniProtKB-KW"/>
</dbReference>
<sequence>MPKGVDMDAVFVDLEQDIYDRHGIYALSAVLKKHGLSVGYLPVNKENAALRRLQEMRPKYILYSTYSSYFRKYARFDAKIKKNMDCFSVIGGPCITFNPNLLKDTTIDAGCMGEGETALPLLLTGNNKESRNIFLRKDPSPVEFDHFVDLDAMPFPDRDIIYSHDYVRRMNPSKTFISGRGCPFSCTYCFNHRYNKLFKNSGHVLRKKSVDYILEEIRLVRGKYPLKLVIFIDDTFILNKKWLFEFCERFPRELGVPYSCNIRANLMNEDVAKALSESGCVMVNWSIESGNDFFRNTVMKRNMTREQILNTAHLLNKYKINHRIGNVIGLPGEKLEQIFETLELNIAANPTLALANIFVPFPGLEMTRYAQENGYFSEIPEEKLPLNYFSKSVMNIPPDANETIQKIMCLFPVFSSVPAIYKSPNLKKIALGLPKPVLRLIYEIFYVAIFRSIYRMHGGICYTTVTGFRYLKSLIRSLLVE</sequence>
<keyword evidence="5" id="KW-0411">Iron-sulfur</keyword>
<gene>
    <name evidence="7" type="ordered locus">DMR_p1_00150</name>
</gene>
<evidence type="ECO:0000313" key="8">
    <source>
        <dbReference type="Proteomes" id="UP000009071"/>
    </source>
</evidence>
<organism evidence="7 8">
    <name type="scientific">Solidesulfovibrio magneticus (strain ATCC 700980 / DSM 13731 / RS-1)</name>
    <name type="common">Desulfovibrio magneticus</name>
    <dbReference type="NCBI Taxonomy" id="573370"/>
    <lineage>
        <taxon>Bacteria</taxon>
        <taxon>Pseudomonadati</taxon>
        <taxon>Thermodesulfobacteriota</taxon>
        <taxon>Desulfovibrionia</taxon>
        <taxon>Desulfovibrionales</taxon>
        <taxon>Desulfovibrionaceae</taxon>
        <taxon>Solidesulfovibrio</taxon>
    </lineage>
</organism>
<dbReference type="SMART" id="SM00729">
    <property type="entry name" value="Elp3"/>
    <property type="match status" value="1"/>
</dbReference>
<dbReference type="InterPro" id="IPR058240">
    <property type="entry name" value="rSAM_sf"/>
</dbReference>
<dbReference type="Pfam" id="PF02310">
    <property type="entry name" value="B12-binding"/>
    <property type="match status" value="1"/>
</dbReference>
<dbReference type="PROSITE" id="PS51918">
    <property type="entry name" value="RADICAL_SAM"/>
    <property type="match status" value="1"/>
</dbReference>
<comment type="cofactor">
    <cofactor evidence="1">
        <name>[4Fe-4S] cluster</name>
        <dbReference type="ChEBI" id="CHEBI:49883"/>
    </cofactor>
</comment>
<dbReference type="Pfam" id="PF04055">
    <property type="entry name" value="Radical_SAM"/>
    <property type="match status" value="1"/>
</dbReference>
<dbReference type="CDD" id="cd01335">
    <property type="entry name" value="Radical_SAM"/>
    <property type="match status" value="1"/>
</dbReference>
<dbReference type="GO" id="GO:0031419">
    <property type="term" value="F:cobalamin binding"/>
    <property type="evidence" value="ECO:0007669"/>
    <property type="project" value="InterPro"/>
</dbReference>
<name>C4XUI0_SOLM1</name>
<protein>
    <recommendedName>
        <fullName evidence="6">Radical SAM core domain-containing protein</fullName>
    </recommendedName>
</protein>
<dbReference type="Proteomes" id="UP000009071">
    <property type="component" value="Plasmid pDMC1"/>
</dbReference>
<dbReference type="EMBL" id="AP010905">
    <property type="protein sequence ID" value="BAH73431.1"/>
    <property type="molecule type" value="Genomic_DNA"/>
</dbReference>
<dbReference type="InterPro" id="IPR023404">
    <property type="entry name" value="rSAM_horseshoe"/>
</dbReference>
<dbReference type="GO" id="GO:0005829">
    <property type="term" value="C:cytosol"/>
    <property type="evidence" value="ECO:0007669"/>
    <property type="project" value="TreeGrafter"/>
</dbReference>
<dbReference type="SFLD" id="SFLDG01082">
    <property type="entry name" value="B12-binding_domain_containing"/>
    <property type="match status" value="1"/>
</dbReference>
<reference evidence="7 8" key="1">
    <citation type="journal article" date="2009" name="Genome Res.">
        <title>Whole genome sequence of Desulfovibrio magneticus strain RS-1 revealed common gene clusters in magnetotactic bacteria.</title>
        <authorList>
            <person name="Nakazawa H."/>
            <person name="Arakaki A."/>
            <person name="Narita-Yamada S."/>
            <person name="Yashiro I."/>
            <person name="Jinno K."/>
            <person name="Aoki N."/>
            <person name="Tsuruyama A."/>
            <person name="Okamura Y."/>
            <person name="Tanikawa S."/>
            <person name="Fujita N."/>
            <person name="Takeyama H."/>
            <person name="Matsunaga T."/>
        </authorList>
    </citation>
    <scope>NUCLEOTIDE SEQUENCE [LARGE SCALE GENOMIC DNA]</scope>
    <source>
        <strain evidence="8">ATCC 700980 / DSM 13731 / RS-1</strain>
    </source>
</reference>
<evidence type="ECO:0000256" key="4">
    <source>
        <dbReference type="ARBA" id="ARBA00023004"/>
    </source>
</evidence>
<evidence type="ECO:0000256" key="3">
    <source>
        <dbReference type="ARBA" id="ARBA00022723"/>
    </source>
</evidence>
<dbReference type="eggNOG" id="COG1032">
    <property type="taxonomic scope" value="Bacteria"/>
</dbReference>
<dbReference type="PANTHER" id="PTHR43409">
    <property type="entry name" value="ANAEROBIC MAGNESIUM-PROTOPORPHYRIN IX MONOMETHYL ESTER CYCLASE-RELATED"/>
    <property type="match status" value="1"/>
</dbReference>
<keyword evidence="3" id="KW-0479">Metal-binding</keyword>
<keyword evidence="7" id="KW-0614">Plasmid</keyword>
<evidence type="ECO:0000256" key="1">
    <source>
        <dbReference type="ARBA" id="ARBA00001966"/>
    </source>
</evidence>
<dbReference type="InterPro" id="IPR051198">
    <property type="entry name" value="BchE-like"/>
</dbReference>
<dbReference type="PANTHER" id="PTHR43409:SF16">
    <property type="entry name" value="SLR0320 PROTEIN"/>
    <property type="match status" value="1"/>
</dbReference>
<dbReference type="SUPFAM" id="SSF102114">
    <property type="entry name" value="Radical SAM enzymes"/>
    <property type="match status" value="1"/>
</dbReference>
<proteinExistence type="predicted"/>
<keyword evidence="8" id="KW-1185">Reference proteome</keyword>
<dbReference type="Gene3D" id="3.80.30.20">
    <property type="entry name" value="tm_1862 like domain"/>
    <property type="match status" value="1"/>
</dbReference>
<dbReference type="GO" id="GO:0003824">
    <property type="term" value="F:catalytic activity"/>
    <property type="evidence" value="ECO:0007669"/>
    <property type="project" value="InterPro"/>
</dbReference>
<dbReference type="SFLD" id="SFLDS00029">
    <property type="entry name" value="Radical_SAM"/>
    <property type="match status" value="1"/>
</dbReference>
<accession>C4XUI0</accession>
<dbReference type="Gene3D" id="3.40.50.280">
    <property type="entry name" value="Cobalamin-binding domain"/>
    <property type="match status" value="1"/>
</dbReference>
<evidence type="ECO:0000313" key="7">
    <source>
        <dbReference type="EMBL" id="BAH73431.1"/>
    </source>
</evidence>
<dbReference type="InterPro" id="IPR006158">
    <property type="entry name" value="Cobalamin-bd"/>
</dbReference>